<reference evidence="3 4" key="1">
    <citation type="journal article" date="2016" name="Front. Microbiol.">
        <title>Comprehensive Phylogenetic Analysis of Bovine Non-aureus Staphylococci Species Based on Whole-Genome Sequencing.</title>
        <authorList>
            <person name="Naushad S."/>
            <person name="Barkema H.W."/>
            <person name="Luby C."/>
            <person name="Condas L.A."/>
            <person name="Nobrega D.B."/>
            <person name="Carson D.A."/>
            <person name="De Buck J."/>
        </authorList>
    </citation>
    <scope>NUCLEOTIDE SEQUENCE [LARGE SCALE GENOMIC DNA]</scope>
    <source>
        <strain evidence="3 4">SNUC 761</strain>
    </source>
</reference>
<protein>
    <submittedName>
        <fullName evidence="3">Multidrug transporter</fullName>
    </submittedName>
</protein>
<feature type="transmembrane region" description="Helical" evidence="2">
    <location>
        <begin position="921"/>
        <end position="941"/>
    </location>
</feature>
<dbReference type="GO" id="GO:0005886">
    <property type="term" value="C:plasma membrane"/>
    <property type="evidence" value="ECO:0007669"/>
    <property type="project" value="TreeGrafter"/>
</dbReference>
<accession>A0A2T4KKV7</accession>
<dbReference type="AlphaFoldDB" id="A0A2T4KKV7"/>
<keyword evidence="2" id="KW-0472">Membrane</keyword>
<feature type="transmembrane region" description="Helical" evidence="2">
    <location>
        <begin position="993"/>
        <end position="1012"/>
    </location>
</feature>
<dbReference type="Proteomes" id="UP000242547">
    <property type="component" value="Unassembled WGS sequence"/>
</dbReference>
<evidence type="ECO:0000256" key="2">
    <source>
        <dbReference type="SAM" id="Phobius"/>
    </source>
</evidence>
<feature type="transmembrane region" description="Helical" evidence="2">
    <location>
        <begin position="947"/>
        <end position="972"/>
    </location>
</feature>
<name>A0A2T4KKV7_9STAP</name>
<dbReference type="Gene3D" id="1.20.1640.10">
    <property type="entry name" value="Multidrug efflux transporter AcrB transmembrane domain"/>
    <property type="match status" value="3"/>
</dbReference>
<dbReference type="SUPFAM" id="SSF82693">
    <property type="entry name" value="Multidrug efflux transporter AcrB pore domain, PN1, PN2, PC1 and PC2 subdomains"/>
    <property type="match status" value="2"/>
</dbReference>
<dbReference type="InterPro" id="IPR027463">
    <property type="entry name" value="AcrB_DN_DC_subdom"/>
</dbReference>
<evidence type="ECO:0000256" key="1">
    <source>
        <dbReference type="SAM" id="MobiDB-lite"/>
    </source>
</evidence>
<dbReference type="Gene3D" id="3.30.70.1430">
    <property type="entry name" value="Multidrug efflux transporter AcrB pore domain"/>
    <property type="match status" value="2"/>
</dbReference>
<evidence type="ECO:0000313" key="3">
    <source>
        <dbReference type="EMBL" id="PTE74677.1"/>
    </source>
</evidence>
<proteinExistence type="predicted"/>
<dbReference type="SUPFAM" id="SSF82866">
    <property type="entry name" value="Multidrug efflux transporter AcrB transmembrane domain"/>
    <property type="match status" value="2"/>
</dbReference>
<feature type="transmembrane region" description="Helical" evidence="2">
    <location>
        <begin position="426"/>
        <end position="447"/>
    </location>
</feature>
<gene>
    <name evidence="3" type="ORF">BUY44_00035</name>
</gene>
<sequence>MIKKMLQFSLGNKFAIFLMIVLVILGGVYSSAKLKLELLPDVENLVISVQTTMPGATPQTTQDEISSKIDNQVRSLAYVESVKTQSIQNASIVTVEYNNDTDMDKAEEVLKKEIDKLDFKDGVSEPELTRNSMDAFPIAAYSFTNKNDNLKTTTKEINSQLIPKLQTIDGVQNAQLNGQTTRQVTLKFKQSKLDEAGLTADDVENYIKTATRETPLGLFQFGENEKSIVVDGQFKSVDALKDLEIPLNISGQGQSGGDDSGTESMSSTGDEASTSSSSQSQRKPATQTSSGEMPSVPLSDLAKVSVGDERESISKTNGKDAVNVQIMKAQDANTVQVARDVQKKIDEFVKNNSDIKATKTMDTAKPIEDSLYTMVEKAALGTIVAIIVILLFLRNIRTTAISVVSIPLSILIALIALKLSDVSLNILTLGALTIAIGRVIDDSIVVVENIYRRLSDPHEQLKGDPLVISATREVFKPILSSTIVTIIVFLPLAFVSGSVGEMFRPFALAITFSLLASLLVSITVVPALASTFFKKGIKTKQHANDKHENHTGKVSSGYRKVLGWSLNHKWIVLIISLVILIGSIGLGATKLGTSFISTGDDKFLALTYTPKPGETEKAVLDHAEKAQQYLQSKGKVKTVQYSVGGPSPADPTGSTNSMAIMVEYDKNTPNFDEEPDKVISHLSKMKDPGEWKNQNMGTGMGNDSIEVTVKGPSTKDIKGTVAKIEDKMKSIDGLANVKSDLSQTYDQYEIKVDQNKATDKGISASQLALNLNENLPEKTITTVKENGNKIDVKVKQNKQTDWSQDKLNNIELKSPSGETVKLKDIAKLERTTTPSKLVQEDGDYATTISGKVTASDVGGTSRKVMNEIDKIDKPNNVKVKVGGATDDINQAMNQLAFAMLVAIVIVYLVLVITFRGGLAPFTILFSLPFTVIGVVFALLITGETISVPSLIGMLMLIGLVVTNAIVLIDRVITNEQQGMTMKEALLEAGGTRIRPILMTAIATIGALLPLLFGQDSSILISKGMAATVIGGLISSTILTLIVVPVIYEILFTLKNKIMRK</sequence>
<dbReference type="PRINTS" id="PR00702">
    <property type="entry name" value="ACRIFLAVINRP"/>
</dbReference>
<keyword evidence="2" id="KW-1133">Transmembrane helix</keyword>
<organism evidence="3 4">
    <name type="scientific">Staphylococcus devriesei</name>
    <dbReference type="NCBI Taxonomy" id="586733"/>
    <lineage>
        <taxon>Bacteria</taxon>
        <taxon>Bacillati</taxon>
        <taxon>Bacillota</taxon>
        <taxon>Bacilli</taxon>
        <taxon>Bacillales</taxon>
        <taxon>Staphylococcaceae</taxon>
        <taxon>Staphylococcus</taxon>
    </lineage>
</organism>
<feature type="transmembrane region" description="Helical" evidence="2">
    <location>
        <begin position="478"/>
        <end position="500"/>
    </location>
</feature>
<dbReference type="InterPro" id="IPR001036">
    <property type="entry name" value="Acrflvin-R"/>
</dbReference>
<feature type="transmembrane region" description="Helical" evidence="2">
    <location>
        <begin position="1024"/>
        <end position="1050"/>
    </location>
</feature>
<dbReference type="RefSeq" id="WP_107505542.1">
    <property type="nucleotide sequence ID" value="NZ_PYZL01000001.1"/>
</dbReference>
<feature type="transmembrane region" description="Helical" evidence="2">
    <location>
        <begin position="506"/>
        <end position="533"/>
    </location>
</feature>
<dbReference type="PANTHER" id="PTHR32063">
    <property type="match status" value="1"/>
</dbReference>
<evidence type="ECO:0000313" key="4">
    <source>
        <dbReference type="Proteomes" id="UP000242547"/>
    </source>
</evidence>
<keyword evidence="2" id="KW-0812">Transmembrane</keyword>
<comment type="caution">
    <text evidence="3">The sequence shown here is derived from an EMBL/GenBank/DDBJ whole genome shotgun (WGS) entry which is preliminary data.</text>
</comment>
<feature type="transmembrane region" description="Helical" evidence="2">
    <location>
        <begin position="895"/>
        <end position="914"/>
    </location>
</feature>
<feature type="transmembrane region" description="Helical" evidence="2">
    <location>
        <begin position="570"/>
        <end position="588"/>
    </location>
</feature>
<dbReference type="Gene3D" id="3.30.70.1440">
    <property type="entry name" value="Multidrug efflux transporter AcrB pore domain"/>
    <property type="match status" value="1"/>
</dbReference>
<dbReference type="GO" id="GO:0042910">
    <property type="term" value="F:xenobiotic transmembrane transporter activity"/>
    <property type="evidence" value="ECO:0007669"/>
    <property type="project" value="TreeGrafter"/>
</dbReference>
<feature type="compositionally biased region" description="Low complexity" evidence="1">
    <location>
        <begin position="264"/>
        <end position="280"/>
    </location>
</feature>
<dbReference type="SUPFAM" id="SSF82714">
    <property type="entry name" value="Multidrug efflux transporter AcrB TolC docking domain, DN and DC subdomains"/>
    <property type="match status" value="2"/>
</dbReference>
<dbReference type="Gene3D" id="3.30.70.1320">
    <property type="entry name" value="Multidrug efflux transporter AcrB pore domain like"/>
    <property type="match status" value="2"/>
</dbReference>
<dbReference type="EMBL" id="PYZL01000001">
    <property type="protein sequence ID" value="PTE74677.1"/>
    <property type="molecule type" value="Genomic_DNA"/>
</dbReference>
<feature type="region of interest" description="Disordered" evidence="1">
    <location>
        <begin position="248"/>
        <end position="298"/>
    </location>
</feature>
<dbReference type="PANTHER" id="PTHR32063:SF0">
    <property type="entry name" value="SWARMING MOTILITY PROTEIN SWRC"/>
    <property type="match status" value="1"/>
</dbReference>
<feature type="transmembrane region" description="Helical" evidence="2">
    <location>
        <begin position="400"/>
        <end position="420"/>
    </location>
</feature>
<feature type="transmembrane region" description="Helical" evidence="2">
    <location>
        <begin position="371"/>
        <end position="393"/>
    </location>
</feature>
<feature type="compositionally biased region" description="Polar residues" evidence="1">
    <location>
        <begin position="281"/>
        <end position="292"/>
    </location>
</feature>
<dbReference type="Gene3D" id="3.30.2090.10">
    <property type="entry name" value="Multidrug efflux transporter AcrB TolC docking domain, DN and DC subdomains"/>
    <property type="match status" value="3"/>
</dbReference>
<dbReference type="Pfam" id="PF00873">
    <property type="entry name" value="ACR_tran"/>
    <property type="match status" value="2"/>
</dbReference>